<feature type="region of interest" description="Disordered" evidence="1">
    <location>
        <begin position="149"/>
        <end position="175"/>
    </location>
</feature>
<reference evidence="2" key="2">
    <citation type="submission" date="2019-06" db="EMBL/GenBank/DDBJ databases">
        <title>Genomics analysis of Aphanomyces spp. identifies a new class of oomycete effector associated with host adaptation.</title>
        <authorList>
            <person name="Gaulin E."/>
        </authorList>
    </citation>
    <scope>NUCLEOTIDE SEQUENCE</scope>
    <source>
        <strain evidence="2">CBS 578.67</strain>
    </source>
</reference>
<evidence type="ECO:0000256" key="1">
    <source>
        <dbReference type="SAM" id="MobiDB-lite"/>
    </source>
</evidence>
<dbReference type="Proteomes" id="UP000332933">
    <property type="component" value="Unassembled WGS sequence"/>
</dbReference>
<dbReference type="EMBL" id="CAADRA010005561">
    <property type="protein sequence ID" value="VFT91236.1"/>
    <property type="molecule type" value="Genomic_DNA"/>
</dbReference>
<keyword evidence="4" id="KW-1185">Reference proteome</keyword>
<protein>
    <submittedName>
        <fullName evidence="3">Aste57867_14414 protein</fullName>
    </submittedName>
</protein>
<feature type="compositionally biased region" description="Low complexity" evidence="1">
    <location>
        <begin position="28"/>
        <end position="40"/>
    </location>
</feature>
<proteinExistence type="predicted"/>
<name>A0A485L0Y4_9STRA</name>
<organism evidence="3 4">
    <name type="scientific">Aphanomyces stellatus</name>
    <dbReference type="NCBI Taxonomy" id="120398"/>
    <lineage>
        <taxon>Eukaryota</taxon>
        <taxon>Sar</taxon>
        <taxon>Stramenopiles</taxon>
        <taxon>Oomycota</taxon>
        <taxon>Saprolegniomycetes</taxon>
        <taxon>Saprolegniales</taxon>
        <taxon>Verrucalvaceae</taxon>
        <taxon>Aphanomyces</taxon>
    </lineage>
</organism>
<dbReference type="OrthoDB" id="76466at2759"/>
<evidence type="ECO:0000313" key="4">
    <source>
        <dbReference type="Proteomes" id="UP000332933"/>
    </source>
</evidence>
<dbReference type="AlphaFoldDB" id="A0A485L0Y4"/>
<evidence type="ECO:0000313" key="3">
    <source>
        <dbReference type="EMBL" id="VFT91236.1"/>
    </source>
</evidence>
<reference evidence="3 4" key="1">
    <citation type="submission" date="2019-03" db="EMBL/GenBank/DDBJ databases">
        <authorList>
            <person name="Gaulin E."/>
            <person name="Dumas B."/>
        </authorList>
    </citation>
    <scope>NUCLEOTIDE SEQUENCE [LARGE SCALE GENOMIC DNA]</scope>
    <source>
        <strain evidence="3">CBS 568.67</strain>
    </source>
</reference>
<sequence>MSAVQSNPDAKLNSFFAKKKKKAKPVGTAVATPTATSTSPASPPQRPAASPATAAAAPKIVSPKGPVIQTKGKTIAELKTVATPAADDDEDEEGEASGASVFQWSKKPKKKNTAQPTDGKKFALTSDRAFPTLANAAGGAAAVNVAAAGKPVKPPSDVRSQNVWASIDDSDDEDK</sequence>
<evidence type="ECO:0000313" key="2">
    <source>
        <dbReference type="EMBL" id="KAF0694738.1"/>
    </source>
</evidence>
<accession>A0A485L0Y4</accession>
<feature type="region of interest" description="Disordered" evidence="1">
    <location>
        <begin position="1"/>
        <end position="122"/>
    </location>
</feature>
<dbReference type="EMBL" id="VJMH01005540">
    <property type="protein sequence ID" value="KAF0694738.1"/>
    <property type="molecule type" value="Genomic_DNA"/>
</dbReference>
<gene>
    <name evidence="3" type="primary">Aste57867_14414</name>
    <name evidence="2" type="ORF">As57867_014360</name>
    <name evidence="3" type="ORF">ASTE57867_14414</name>
</gene>
<feature type="compositionally biased region" description="Acidic residues" evidence="1">
    <location>
        <begin position="86"/>
        <end position="95"/>
    </location>
</feature>
<feature type="compositionally biased region" description="Low complexity" evidence="1">
    <location>
        <begin position="47"/>
        <end position="58"/>
    </location>
</feature>